<dbReference type="Gene3D" id="1.25.40.10">
    <property type="entry name" value="Tetratricopeptide repeat domain"/>
    <property type="match status" value="1"/>
</dbReference>
<evidence type="ECO:0000256" key="1">
    <source>
        <dbReference type="SAM" id="Phobius"/>
    </source>
</evidence>
<reference evidence="2 3" key="1">
    <citation type="journal article" date="2022" name="Front. Microbiol.">
        <title>High genomic differentiation and limited gene flow indicate recent cryptic speciation within the genus Laspinema (cyanobacteria).</title>
        <authorList>
            <person name="Stanojkovic A."/>
            <person name="Skoupy S."/>
            <person name="Skaloud P."/>
            <person name="Dvorak P."/>
        </authorList>
    </citation>
    <scope>NUCLEOTIDE SEQUENCE [LARGE SCALE GENOMIC DNA]</scope>
    <source>
        <strain evidence="2 3">D3b</strain>
    </source>
</reference>
<dbReference type="InterPro" id="IPR011990">
    <property type="entry name" value="TPR-like_helical_dom_sf"/>
</dbReference>
<feature type="transmembrane region" description="Helical" evidence="1">
    <location>
        <begin position="7"/>
        <end position="28"/>
    </location>
</feature>
<proteinExistence type="predicted"/>
<keyword evidence="1" id="KW-1133">Transmembrane helix</keyword>
<keyword evidence="3" id="KW-1185">Reference proteome</keyword>
<gene>
    <name evidence="2" type="ORF">NG792_22635</name>
</gene>
<keyword evidence="1" id="KW-0812">Transmembrane</keyword>
<protein>
    <submittedName>
        <fullName evidence="2">Tetratricopeptide repeat protein</fullName>
    </submittedName>
</protein>
<dbReference type="EMBL" id="JAMXFA010000039">
    <property type="protein sequence ID" value="MCT7980525.1"/>
    <property type="molecule type" value="Genomic_DNA"/>
</dbReference>
<comment type="caution">
    <text evidence="2">The sequence shown here is derived from an EMBL/GenBank/DDBJ whole genome shotgun (WGS) entry which is preliminary data.</text>
</comment>
<dbReference type="Proteomes" id="UP001525961">
    <property type="component" value="Unassembled WGS sequence"/>
</dbReference>
<dbReference type="Pfam" id="PF14559">
    <property type="entry name" value="TPR_19"/>
    <property type="match status" value="1"/>
</dbReference>
<evidence type="ECO:0000313" key="2">
    <source>
        <dbReference type="EMBL" id="MCT7980525.1"/>
    </source>
</evidence>
<accession>A0ABT2NGR4</accession>
<dbReference type="SUPFAM" id="SSF48452">
    <property type="entry name" value="TPR-like"/>
    <property type="match status" value="1"/>
</dbReference>
<dbReference type="RefSeq" id="WP_261236919.1">
    <property type="nucleotide sequence ID" value="NZ_JAMXFA010000039.1"/>
</dbReference>
<organism evidence="2 3">
    <name type="scientific">Laspinema olomoucense D3b</name>
    <dbReference type="NCBI Taxonomy" id="2953688"/>
    <lineage>
        <taxon>Bacteria</taxon>
        <taxon>Bacillati</taxon>
        <taxon>Cyanobacteriota</taxon>
        <taxon>Cyanophyceae</taxon>
        <taxon>Oscillatoriophycideae</taxon>
        <taxon>Oscillatoriales</taxon>
        <taxon>Laspinemataceae</taxon>
        <taxon>Laspinema</taxon>
        <taxon>Laspinema olomoucense</taxon>
    </lineage>
</organism>
<keyword evidence="1" id="KW-0472">Membrane</keyword>
<name>A0ABT2NGR4_9CYAN</name>
<evidence type="ECO:0000313" key="3">
    <source>
        <dbReference type="Proteomes" id="UP001525961"/>
    </source>
</evidence>
<sequence length="117" mass="13166">MKKIRQFFVVISIASISSSLLFNTVKLFGSYFQQAPTEANTEVTSAASKLADQARGYELVLQREPKNQIALEGLAKVRIELNDLPGAMETLEQLIRLNGDRENYKKQLAQIKHSMSH</sequence>